<dbReference type="InterPro" id="IPR050987">
    <property type="entry name" value="AtrR-like"/>
</dbReference>
<comment type="caution">
    <text evidence="5">The sequence shown here is derived from an EMBL/GenBank/DDBJ whole genome shotgun (WGS) entry which is preliminary data.</text>
</comment>
<dbReference type="Gene3D" id="4.10.240.10">
    <property type="entry name" value="Zn(2)-C6 fungal-type DNA-binding domain"/>
    <property type="match status" value="1"/>
</dbReference>
<evidence type="ECO:0000259" key="4">
    <source>
        <dbReference type="PROSITE" id="PS50048"/>
    </source>
</evidence>
<protein>
    <recommendedName>
        <fullName evidence="4">Zn(2)-C6 fungal-type domain-containing protein</fullName>
    </recommendedName>
</protein>
<feature type="compositionally biased region" description="Low complexity" evidence="3">
    <location>
        <begin position="677"/>
        <end position="690"/>
    </location>
</feature>
<keyword evidence="6" id="KW-1185">Reference proteome</keyword>
<dbReference type="SMART" id="SM00066">
    <property type="entry name" value="GAL4"/>
    <property type="match status" value="1"/>
</dbReference>
<dbReference type="PANTHER" id="PTHR46910:SF1">
    <property type="entry name" value="MISCELLANEOUS ZN(II)2CYS6 TRANSCRIPTION FACTOR (EUROFUNG)-RELATED"/>
    <property type="match status" value="1"/>
</dbReference>
<sequence length="969" mass="106419">MTKGDNTPSMTHQSKKKRNDDDPVPPDVGQKPVQLQRRRVWRACESCRRKKIKCDGCEPTCSQCSMSGSQCTWLQTKDRAALSRHYVQELEARLLHMESLFSQIAPVLEQIGPSANGVAPGISNGVPPVVSEPTNPVIPVIHATAPKETPSEPSTPVKSEDDVSESFGQLALDEYGAMRWIGGSSTMSLIQSFRTLTTSPLHRISPMEEDPHAPGPSVNKIYFPASVFFGKVQALPGPEEVEYPERDLADKLIEAYFSRCHFLMPVLDKPTFLRQYNIIMDNKKDQALVRSEAAFLSVLFAVFACAAHLVQDSRLTTGERGDDGGMGMVYYERALILQYISHANTQIAHVQCFILMSSFLCSINCLPQAWILIGQAVRYGQDLGLHRSPRRLSITPIEKETRRKIWWGVYTLDRMLALALGRPLGINDSDCDAEQPVEVDDDHLAEYFSGATMSQRQPSLMTGAVALNNLYEIGGRVLRQVYALDICREQLEPEKKAELQRTVESLDNELTKWCEDLPAVFKSQSETDEQVSMGAVLCSHYYSILTTLHRNLLPVRRDQPQPVTAKSTIKAVSSARSCIRLAPSMKHVVPPSHHLAFFIQHLFSSAVILLLYAMHASEARAATAAMEEARSSLAALESWEGQWPGAKKCKELLVELTNTATQAIAQGNKQAPPPISVPSSSAVPTSPTSALTQRRRSVTIATAASGTAPGRVVKGRSTRRNQSRDPSTSSRRMAAVSPYRVDSERARSTSRRRGHDDDLDRTGRPYYQTFVSPAGPVPSSPHSSPSSVNLPSPSMSVMEHPPEASPSTANANPYKYAPPVSATQTSPPHFEYEYGLTSSPLTQSNPHPWNGSEEHPSSGLDMYTPGSSEAALYPNSFGYPSSLDAYPGYDASDLTMSGLSVTPPSSTFAATGLPFRGLDYIRNYNNPGGYSASDQDSLWHSYDPGAFGYDPDLPFTLGDNTLDLTNHQP</sequence>
<organism evidence="5 6">
    <name type="scientific">Tricholomella constricta</name>
    <dbReference type="NCBI Taxonomy" id="117010"/>
    <lineage>
        <taxon>Eukaryota</taxon>
        <taxon>Fungi</taxon>
        <taxon>Dikarya</taxon>
        <taxon>Basidiomycota</taxon>
        <taxon>Agaricomycotina</taxon>
        <taxon>Agaricomycetes</taxon>
        <taxon>Agaricomycetidae</taxon>
        <taxon>Agaricales</taxon>
        <taxon>Tricholomatineae</taxon>
        <taxon>Lyophyllaceae</taxon>
        <taxon>Tricholomella</taxon>
    </lineage>
</organism>
<evidence type="ECO:0000256" key="1">
    <source>
        <dbReference type="ARBA" id="ARBA00022723"/>
    </source>
</evidence>
<dbReference type="CDD" id="cd00067">
    <property type="entry name" value="GAL4"/>
    <property type="match status" value="1"/>
</dbReference>
<dbReference type="EMBL" id="JAACJP010000001">
    <property type="protein sequence ID" value="KAF5387801.1"/>
    <property type="molecule type" value="Genomic_DNA"/>
</dbReference>
<dbReference type="InterPro" id="IPR036864">
    <property type="entry name" value="Zn2-C6_fun-type_DNA-bd_sf"/>
</dbReference>
<dbReference type="InterPro" id="IPR001138">
    <property type="entry name" value="Zn2Cys6_DnaBD"/>
</dbReference>
<proteinExistence type="predicted"/>
<dbReference type="GO" id="GO:0006351">
    <property type="term" value="P:DNA-templated transcription"/>
    <property type="evidence" value="ECO:0007669"/>
    <property type="project" value="InterPro"/>
</dbReference>
<reference evidence="5 6" key="1">
    <citation type="journal article" date="2020" name="ISME J.">
        <title>Uncovering the hidden diversity of litter-decomposition mechanisms in mushroom-forming fungi.</title>
        <authorList>
            <person name="Floudas D."/>
            <person name="Bentzer J."/>
            <person name="Ahren D."/>
            <person name="Johansson T."/>
            <person name="Persson P."/>
            <person name="Tunlid A."/>
        </authorList>
    </citation>
    <scope>NUCLEOTIDE SEQUENCE [LARGE SCALE GENOMIC DNA]</scope>
    <source>
        <strain evidence="5 6">CBS 661.87</strain>
    </source>
</reference>
<dbReference type="PROSITE" id="PS00463">
    <property type="entry name" value="ZN2_CY6_FUNGAL_1"/>
    <property type="match status" value="1"/>
</dbReference>
<dbReference type="GO" id="GO:0003677">
    <property type="term" value="F:DNA binding"/>
    <property type="evidence" value="ECO:0007669"/>
    <property type="project" value="InterPro"/>
</dbReference>
<feature type="region of interest" description="Disordered" evidence="3">
    <location>
        <begin position="1"/>
        <end position="34"/>
    </location>
</feature>
<dbReference type="AlphaFoldDB" id="A0A8H5MBR0"/>
<feature type="region of interest" description="Disordered" evidence="3">
    <location>
        <begin position="667"/>
        <end position="859"/>
    </location>
</feature>
<evidence type="ECO:0000313" key="6">
    <source>
        <dbReference type="Proteomes" id="UP000565441"/>
    </source>
</evidence>
<dbReference type="OrthoDB" id="434771at2759"/>
<gene>
    <name evidence="5" type="ORF">D9615_000189</name>
</gene>
<dbReference type="PANTHER" id="PTHR46910">
    <property type="entry name" value="TRANSCRIPTION FACTOR PDR1"/>
    <property type="match status" value="1"/>
</dbReference>
<dbReference type="SUPFAM" id="SSF57701">
    <property type="entry name" value="Zn2/Cys6 DNA-binding domain"/>
    <property type="match status" value="1"/>
</dbReference>
<dbReference type="Pfam" id="PF04082">
    <property type="entry name" value="Fungal_trans"/>
    <property type="match status" value="1"/>
</dbReference>
<dbReference type="InterPro" id="IPR007219">
    <property type="entry name" value="XnlR_reg_dom"/>
</dbReference>
<dbReference type="PROSITE" id="PS50048">
    <property type="entry name" value="ZN2_CY6_FUNGAL_2"/>
    <property type="match status" value="1"/>
</dbReference>
<keyword evidence="2" id="KW-0539">Nucleus</keyword>
<accession>A0A8H5MBR0</accession>
<evidence type="ECO:0000313" key="5">
    <source>
        <dbReference type="EMBL" id="KAF5387801.1"/>
    </source>
</evidence>
<dbReference type="Proteomes" id="UP000565441">
    <property type="component" value="Unassembled WGS sequence"/>
</dbReference>
<feature type="domain" description="Zn(2)-C6 fungal-type" evidence="4">
    <location>
        <begin position="43"/>
        <end position="73"/>
    </location>
</feature>
<dbReference type="CDD" id="cd12148">
    <property type="entry name" value="fungal_TF_MHR"/>
    <property type="match status" value="1"/>
</dbReference>
<name>A0A8H5MBR0_9AGAR</name>
<feature type="compositionally biased region" description="Polar residues" evidence="3">
    <location>
        <begin position="836"/>
        <end position="847"/>
    </location>
</feature>
<dbReference type="GO" id="GO:0008270">
    <property type="term" value="F:zinc ion binding"/>
    <property type="evidence" value="ECO:0007669"/>
    <property type="project" value="InterPro"/>
</dbReference>
<evidence type="ECO:0000256" key="3">
    <source>
        <dbReference type="SAM" id="MobiDB-lite"/>
    </source>
</evidence>
<evidence type="ECO:0000256" key="2">
    <source>
        <dbReference type="ARBA" id="ARBA00023242"/>
    </source>
</evidence>
<dbReference type="GO" id="GO:0000981">
    <property type="term" value="F:DNA-binding transcription factor activity, RNA polymerase II-specific"/>
    <property type="evidence" value="ECO:0007669"/>
    <property type="project" value="InterPro"/>
</dbReference>
<dbReference type="Pfam" id="PF00172">
    <property type="entry name" value="Zn_clus"/>
    <property type="match status" value="1"/>
</dbReference>
<feature type="compositionally biased region" description="Low complexity" evidence="3">
    <location>
        <begin position="780"/>
        <end position="797"/>
    </location>
</feature>
<dbReference type="SMART" id="SM00906">
    <property type="entry name" value="Fungal_trans"/>
    <property type="match status" value="1"/>
</dbReference>
<feature type="compositionally biased region" description="Polar residues" evidence="3">
    <location>
        <begin position="1"/>
        <end position="12"/>
    </location>
</feature>
<feature type="compositionally biased region" description="Basic and acidic residues" evidence="3">
    <location>
        <begin position="754"/>
        <end position="763"/>
    </location>
</feature>
<keyword evidence="1" id="KW-0479">Metal-binding</keyword>